<dbReference type="InterPro" id="IPR050097">
    <property type="entry name" value="Ferredoxin-NADP_redctase_2"/>
</dbReference>
<dbReference type="InterPro" id="IPR023753">
    <property type="entry name" value="FAD/NAD-binding_dom"/>
</dbReference>
<evidence type="ECO:0000313" key="5">
    <source>
        <dbReference type="EMBL" id="MDU0328515.1"/>
    </source>
</evidence>
<dbReference type="RefSeq" id="WP_316002109.1">
    <property type="nucleotide sequence ID" value="NZ_JAWDIU010000008.1"/>
</dbReference>
<comment type="catalytic activity">
    <reaction evidence="3">
        <text>[thioredoxin]-dithiol + NADP(+) = [thioredoxin]-disulfide + NADPH + H(+)</text>
        <dbReference type="Rhea" id="RHEA:20345"/>
        <dbReference type="Rhea" id="RHEA-COMP:10698"/>
        <dbReference type="Rhea" id="RHEA-COMP:10700"/>
        <dbReference type="ChEBI" id="CHEBI:15378"/>
        <dbReference type="ChEBI" id="CHEBI:29950"/>
        <dbReference type="ChEBI" id="CHEBI:50058"/>
        <dbReference type="ChEBI" id="CHEBI:57783"/>
        <dbReference type="ChEBI" id="CHEBI:58349"/>
        <dbReference type="EC" id="1.8.1.9"/>
    </reaction>
</comment>
<dbReference type="Pfam" id="PF07992">
    <property type="entry name" value="Pyr_redox_2"/>
    <property type="match status" value="1"/>
</dbReference>
<keyword evidence="2" id="KW-0560">Oxidoreductase</keyword>
<evidence type="ECO:0000256" key="3">
    <source>
        <dbReference type="ARBA" id="ARBA00048132"/>
    </source>
</evidence>
<feature type="domain" description="FAD/NAD(P)-binding" evidence="4">
    <location>
        <begin position="7"/>
        <end position="285"/>
    </location>
</feature>
<sequence>MTTRDAEIVVLGGGSAGLSAALTLARARRRVVVIDSGEPRNAPAEGAHGLLGQEGVNPIALLRKGIEEVTLYGGEIIHGRVTEARPDGGGFRIVTDTGTDVSARAVLIATGTRDQLPDVPGLQERWGRDVIHCPYCHGWEIRDRRVGVLATGPMSALQALMFNQWTGDVQFFPQGLDYSDHDLAKLTAVGIRVETRTIVRVEAQDDRLTGVHLADGSTVTLDALVVPTATQARLDGLDGLGIAITESPAGTAIAVDPAGHTNVSGVWAAGNVANPATQVSEAAANGARVAMTMNTELVFLDADRAVAEMENTR</sequence>
<dbReference type="PRINTS" id="PR00469">
    <property type="entry name" value="PNDRDTASEII"/>
</dbReference>
<keyword evidence="1" id="KW-0285">Flavoprotein</keyword>
<dbReference type="Gene3D" id="3.50.50.60">
    <property type="entry name" value="FAD/NAD(P)-binding domain"/>
    <property type="match status" value="2"/>
</dbReference>
<dbReference type="InterPro" id="IPR036188">
    <property type="entry name" value="FAD/NAD-bd_sf"/>
</dbReference>
<protein>
    <submittedName>
        <fullName evidence="5">NAD(P)/FAD-dependent oxidoreductase</fullName>
    </submittedName>
</protein>
<name>A0ABU3S049_9MICO</name>
<keyword evidence="6" id="KW-1185">Reference proteome</keyword>
<accession>A0ABU3S049</accession>
<evidence type="ECO:0000256" key="1">
    <source>
        <dbReference type="ARBA" id="ARBA00022630"/>
    </source>
</evidence>
<dbReference type="Proteomes" id="UP001256673">
    <property type="component" value="Unassembled WGS sequence"/>
</dbReference>
<dbReference type="EMBL" id="JAWDIU010000008">
    <property type="protein sequence ID" value="MDU0328515.1"/>
    <property type="molecule type" value="Genomic_DNA"/>
</dbReference>
<comment type="caution">
    <text evidence="5">The sequence shown here is derived from an EMBL/GenBank/DDBJ whole genome shotgun (WGS) entry which is preliminary data.</text>
</comment>
<organism evidence="5 6">
    <name type="scientific">Microbacterium algihabitans</name>
    <dbReference type="NCBI Taxonomy" id="3075992"/>
    <lineage>
        <taxon>Bacteria</taxon>
        <taxon>Bacillati</taxon>
        <taxon>Actinomycetota</taxon>
        <taxon>Actinomycetes</taxon>
        <taxon>Micrococcales</taxon>
        <taxon>Microbacteriaceae</taxon>
        <taxon>Microbacterium</taxon>
    </lineage>
</organism>
<reference evidence="5 6" key="1">
    <citation type="submission" date="2023-09" db="EMBL/GenBank/DDBJ databases">
        <title>Microbacterium fusihabitans sp. nov., Microbacterium phycihabitans sp. nov., and Microbacterium cervinum sp. nov., isolated from dried seaweeds of beach.</title>
        <authorList>
            <person name="Lee S.D."/>
        </authorList>
    </citation>
    <scope>NUCLEOTIDE SEQUENCE [LARGE SCALE GENOMIC DNA]</scope>
    <source>
        <strain evidence="5 6">KSW2-21</strain>
    </source>
</reference>
<evidence type="ECO:0000313" key="6">
    <source>
        <dbReference type="Proteomes" id="UP001256673"/>
    </source>
</evidence>
<proteinExistence type="predicted"/>
<dbReference type="PRINTS" id="PR00368">
    <property type="entry name" value="FADPNR"/>
</dbReference>
<dbReference type="PANTHER" id="PTHR48105">
    <property type="entry name" value="THIOREDOXIN REDUCTASE 1-RELATED-RELATED"/>
    <property type="match status" value="1"/>
</dbReference>
<evidence type="ECO:0000259" key="4">
    <source>
        <dbReference type="Pfam" id="PF07992"/>
    </source>
</evidence>
<gene>
    <name evidence="5" type="ORF">RWH43_17280</name>
</gene>
<evidence type="ECO:0000256" key="2">
    <source>
        <dbReference type="ARBA" id="ARBA00023002"/>
    </source>
</evidence>
<dbReference type="SUPFAM" id="SSF51905">
    <property type="entry name" value="FAD/NAD(P)-binding domain"/>
    <property type="match status" value="1"/>
</dbReference>